<dbReference type="EMBL" id="CAJNIZ010002113">
    <property type="protein sequence ID" value="CAE7206370.1"/>
    <property type="molecule type" value="Genomic_DNA"/>
</dbReference>
<keyword evidence="2" id="KW-1185">Reference proteome</keyword>
<dbReference type="OrthoDB" id="432599at2759"/>
<sequence>MRQLDAHFYTRARKGQLVNYDEPPKMSWVHNGRCAKNSRSIKMEPVTKYAACASAVKAKGIAGKLRKRTSENPPSGCSIKNGRGYLNQMETDVEADVSYEFENPDKPWARTHKTEIMQYCQIDHSLNEAAASYYSPYKLKQSMQGKPQASASCSVGMMANLSRLELTDSPCAGILAFRPRLTLSYSQAADALRAADKMQEHGKQEEADAIRTEVE</sequence>
<protein>
    <submittedName>
        <fullName evidence="1">Uncharacterized protein</fullName>
    </submittedName>
</protein>
<proteinExistence type="predicted"/>
<dbReference type="Proteomes" id="UP000649617">
    <property type="component" value="Unassembled WGS sequence"/>
</dbReference>
<evidence type="ECO:0000313" key="2">
    <source>
        <dbReference type="Proteomes" id="UP000649617"/>
    </source>
</evidence>
<gene>
    <name evidence="1" type="ORF">SPIL2461_LOCUS1986</name>
</gene>
<accession>A0A812JLK5</accession>
<reference evidence="1" key="1">
    <citation type="submission" date="2021-02" db="EMBL/GenBank/DDBJ databases">
        <authorList>
            <person name="Dougan E. K."/>
            <person name="Rhodes N."/>
            <person name="Thang M."/>
            <person name="Chan C."/>
        </authorList>
    </citation>
    <scope>NUCLEOTIDE SEQUENCE</scope>
</reference>
<dbReference type="AlphaFoldDB" id="A0A812JLK5"/>
<comment type="caution">
    <text evidence="1">The sequence shown here is derived from an EMBL/GenBank/DDBJ whole genome shotgun (WGS) entry which is preliminary data.</text>
</comment>
<evidence type="ECO:0000313" key="1">
    <source>
        <dbReference type="EMBL" id="CAE7206370.1"/>
    </source>
</evidence>
<organism evidence="1 2">
    <name type="scientific">Symbiodinium pilosum</name>
    <name type="common">Dinoflagellate</name>
    <dbReference type="NCBI Taxonomy" id="2952"/>
    <lineage>
        <taxon>Eukaryota</taxon>
        <taxon>Sar</taxon>
        <taxon>Alveolata</taxon>
        <taxon>Dinophyceae</taxon>
        <taxon>Suessiales</taxon>
        <taxon>Symbiodiniaceae</taxon>
        <taxon>Symbiodinium</taxon>
    </lineage>
</organism>
<name>A0A812JLK5_SYMPI</name>